<dbReference type="Gene3D" id="3.40.50.850">
    <property type="entry name" value="Isochorismatase-like"/>
    <property type="match status" value="1"/>
</dbReference>
<dbReference type="GO" id="GO:0016787">
    <property type="term" value="F:hydrolase activity"/>
    <property type="evidence" value="ECO:0007669"/>
    <property type="project" value="UniProtKB-KW"/>
</dbReference>
<evidence type="ECO:0000313" key="5">
    <source>
        <dbReference type="Proteomes" id="UP000023772"/>
    </source>
</evidence>
<keyword evidence="5" id="KW-1185">Reference proteome</keyword>
<dbReference type="EMBL" id="FOHT01000024">
    <property type="protein sequence ID" value="SET81219.1"/>
    <property type="molecule type" value="Genomic_DNA"/>
</dbReference>
<dbReference type="HOGENOM" id="CLU_068979_13_1_10"/>
<dbReference type="Proteomes" id="UP000023772">
    <property type="component" value="Chromosome"/>
</dbReference>
<dbReference type="OrthoDB" id="9791276at2"/>
<evidence type="ECO:0000313" key="4">
    <source>
        <dbReference type="EMBL" id="SET81219.1"/>
    </source>
</evidence>
<dbReference type="STRING" id="1168034.FH5T_14095"/>
<gene>
    <name evidence="3" type="ORF">FH5T_14095</name>
    <name evidence="4" type="ORF">SAMN05444285_12433</name>
</gene>
<dbReference type="Proteomes" id="UP000181981">
    <property type="component" value="Unassembled WGS sequence"/>
</dbReference>
<dbReference type="RefSeq" id="WP_051567880.1">
    <property type="nucleotide sequence ID" value="NZ_FOHT01000024.1"/>
</dbReference>
<evidence type="ECO:0000256" key="1">
    <source>
        <dbReference type="ARBA" id="ARBA00022801"/>
    </source>
</evidence>
<organism evidence="4 6">
    <name type="scientific">Draconibacterium orientale</name>
    <dbReference type="NCBI Taxonomy" id="1168034"/>
    <lineage>
        <taxon>Bacteria</taxon>
        <taxon>Pseudomonadati</taxon>
        <taxon>Bacteroidota</taxon>
        <taxon>Bacteroidia</taxon>
        <taxon>Marinilabiliales</taxon>
        <taxon>Prolixibacteraceae</taxon>
        <taxon>Draconibacterium</taxon>
    </lineage>
</organism>
<dbReference type="InterPro" id="IPR000868">
    <property type="entry name" value="Isochorismatase-like_dom"/>
</dbReference>
<dbReference type="CDD" id="cd00431">
    <property type="entry name" value="cysteine_hydrolases"/>
    <property type="match status" value="1"/>
</dbReference>
<evidence type="ECO:0000313" key="3">
    <source>
        <dbReference type="EMBL" id="AHW62053.1"/>
    </source>
</evidence>
<evidence type="ECO:0000259" key="2">
    <source>
        <dbReference type="Pfam" id="PF00857"/>
    </source>
</evidence>
<accession>X5DGF9</accession>
<dbReference type="AlphaFoldDB" id="X5DGF9"/>
<protein>
    <submittedName>
        <fullName evidence="4">Nicotinamidase/pyrazinamidase</fullName>
    </submittedName>
</protein>
<dbReference type="PANTHER" id="PTHR43540:SF6">
    <property type="entry name" value="ISOCHORISMATASE-LIKE DOMAIN-CONTAINING PROTEIN"/>
    <property type="match status" value="1"/>
</dbReference>
<dbReference type="InterPro" id="IPR036380">
    <property type="entry name" value="Isochorismatase-like_sf"/>
</dbReference>
<feature type="domain" description="Isochorismatase-like" evidence="2">
    <location>
        <begin position="11"/>
        <end position="179"/>
    </location>
</feature>
<reference evidence="4 6" key="2">
    <citation type="submission" date="2016-10" db="EMBL/GenBank/DDBJ databases">
        <authorList>
            <person name="de Groot N.N."/>
        </authorList>
    </citation>
    <scope>NUCLEOTIDE SEQUENCE [LARGE SCALE GENOMIC DNA]</scope>
    <source>
        <strain evidence="4 6">DSM 25947</strain>
    </source>
</reference>
<dbReference type="Pfam" id="PF00857">
    <property type="entry name" value="Isochorismatase"/>
    <property type="match status" value="1"/>
</dbReference>
<dbReference type="EMBL" id="CP007451">
    <property type="protein sequence ID" value="AHW62053.1"/>
    <property type="molecule type" value="Genomic_DNA"/>
</dbReference>
<name>X5DGF9_9BACT</name>
<proteinExistence type="predicted"/>
<sequence>MENEKLIFWNVDTQIDFVEPQGKLYVEGAEKIKPLWQKITAFAKQKNIRVVNTADYHYPESAELADEPDFVNTFPQHCMANTLGAEYVAETQPENAVEFDWDKDYDAFDAVESVRNIVIRKDAFDVFAGNPYTDNILQMFSPETVVVYGVTTNVCVNDAVVGLSKRVKRVIVLQDAIKELPNIPLPFDEWEKLGVEMIAFEDLAAKL</sequence>
<dbReference type="eggNOG" id="COG1335">
    <property type="taxonomic scope" value="Bacteria"/>
</dbReference>
<evidence type="ECO:0000313" key="6">
    <source>
        <dbReference type="Proteomes" id="UP000181981"/>
    </source>
</evidence>
<dbReference type="InterPro" id="IPR050272">
    <property type="entry name" value="Isochorismatase-like_hydrls"/>
</dbReference>
<reference evidence="3 5" key="1">
    <citation type="submission" date="2014-03" db="EMBL/GenBank/DDBJ databases">
        <title>Complete genome sequence of a deeply braunched marine Bacteroidia bacterium Draconibacterium orientale type strain FH5T.</title>
        <authorList>
            <person name="Li X."/>
            <person name="Wang X."/>
            <person name="Xie Z."/>
            <person name="Du Z."/>
            <person name="Chen G."/>
        </authorList>
    </citation>
    <scope>NUCLEOTIDE SEQUENCE [LARGE SCALE GENOMIC DNA]</scope>
    <source>
        <strain evidence="3 5">FH5</strain>
    </source>
</reference>
<dbReference type="KEGG" id="dori:FH5T_14095"/>
<dbReference type="SUPFAM" id="SSF52499">
    <property type="entry name" value="Isochorismatase-like hydrolases"/>
    <property type="match status" value="1"/>
</dbReference>
<dbReference type="PANTHER" id="PTHR43540">
    <property type="entry name" value="PEROXYUREIDOACRYLATE/UREIDOACRYLATE AMIDOHYDROLASE-RELATED"/>
    <property type="match status" value="1"/>
</dbReference>
<keyword evidence="1" id="KW-0378">Hydrolase</keyword>